<dbReference type="PANTHER" id="PTHR36505:SF1">
    <property type="entry name" value="BLR1072 PROTEIN"/>
    <property type="match status" value="1"/>
</dbReference>
<evidence type="ECO:0000313" key="3">
    <source>
        <dbReference type="Proteomes" id="UP001165489"/>
    </source>
</evidence>
<comment type="caution">
    <text evidence="2">The sequence shown here is derived from an EMBL/GenBank/DDBJ whole genome shotgun (WGS) entry which is preliminary data.</text>
</comment>
<reference evidence="2" key="1">
    <citation type="submission" date="2022-03" db="EMBL/GenBank/DDBJ databases">
        <title>De novo assembled genomes of Belliella spp. (Cyclobacteriaceae) strains.</title>
        <authorList>
            <person name="Szabo A."/>
            <person name="Korponai K."/>
            <person name="Felfoldi T."/>
        </authorList>
    </citation>
    <scope>NUCLEOTIDE SEQUENCE</scope>
    <source>
        <strain evidence="2">DSM 111904</strain>
    </source>
</reference>
<proteinExistence type="predicted"/>
<accession>A0ABS9V2J1</accession>
<feature type="domain" description="PRC-barrel" evidence="1">
    <location>
        <begin position="11"/>
        <end position="86"/>
    </location>
</feature>
<dbReference type="Gene3D" id="2.30.30.240">
    <property type="entry name" value="PRC-barrel domain"/>
    <property type="match status" value="1"/>
</dbReference>
<dbReference type="Pfam" id="PF05239">
    <property type="entry name" value="PRC"/>
    <property type="match status" value="1"/>
</dbReference>
<organism evidence="2 3">
    <name type="scientific">Belliella filtrata</name>
    <dbReference type="NCBI Taxonomy" id="2923435"/>
    <lineage>
        <taxon>Bacteria</taxon>
        <taxon>Pseudomonadati</taxon>
        <taxon>Bacteroidota</taxon>
        <taxon>Cytophagia</taxon>
        <taxon>Cytophagales</taxon>
        <taxon>Cyclobacteriaceae</taxon>
        <taxon>Belliella</taxon>
    </lineage>
</organism>
<gene>
    <name evidence="2" type="ORF">MM239_14390</name>
</gene>
<evidence type="ECO:0000313" key="2">
    <source>
        <dbReference type="EMBL" id="MCH7410593.1"/>
    </source>
</evidence>
<protein>
    <submittedName>
        <fullName evidence="2">PRC-barrel domain-containing protein</fullName>
    </submittedName>
</protein>
<dbReference type="PANTHER" id="PTHR36505">
    <property type="entry name" value="BLR1072 PROTEIN"/>
    <property type="match status" value="1"/>
</dbReference>
<sequence>MENSTNHQILNLNEIKNATVENYSGETIGTIDDVMIDGHDGHIAYVALQVNTGFLNMGSKYFAIPWRAFSFKNLEDRLLLLDVDKQKLEDSPGFDKDNWPTGPQYEFISEVHSYYGFSRDDDHIDRGRI</sequence>
<dbReference type="EMBL" id="JAKZGP010000041">
    <property type="protein sequence ID" value="MCH7410593.1"/>
    <property type="molecule type" value="Genomic_DNA"/>
</dbReference>
<evidence type="ECO:0000259" key="1">
    <source>
        <dbReference type="Pfam" id="PF05239"/>
    </source>
</evidence>
<dbReference type="Proteomes" id="UP001165489">
    <property type="component" value="Unassembled WGS sequence"/>
</dbReference>
<dbReference type="RefSeq" id="WP_241348953.1">
    <property type="nucleotide sequence ID" value="NZ_JAKZGP010000041.1"/>
</dbReference>
<dbReference type="InterPro" id="IPR011033">
    <property type="entry name" value="PRC_barrel-like_sf"/>
</dbReference>
<name>A0ABS9V2J1_9BACT</name>
<dbReference type="SUPFAM" id="SSF50346">
    <property type="entry name" value="PRC-barrel domain"/>
    <property type="match status" value="1"/>
</dbReference>
<dbReference type="InterPro" id="IPR027275">
    <property type="entry name" value="PRC-brl_dom"/>
</dbReference>
<keyword evidence="3" id="KW-1185">Reference proteome</keyword>